<dbReference type="Pfam" id="PF00072">
    <property type="entry name" value="Response_reg"/>
    <property type="match status" value="1"/>
</dbReference>
<evidence type="ECO:0000259" key="8">
    <source>
        <dbReference type="PROSITE" id="PS50110"/>
    </source>
</evidence>
<dbReference type="InterPro" id="IPR001789">
    <property type="entry name" value="Sig_transdc_resp-reg_receiver"/>
</dbReference>
<dbReference type="InterPro" id="IPR000014">
    <property type="entry name" value="PAS"/>
</dbReference>
<proteinExistence type="predicted"/>
<keyword evidence="3 5" id="KW-0597">Phosphoprotein</keyword>
<evidence type="ECO:0000256" key="6">
    <source>
        <dbReference type="SAM" id="MobiDB-lite"/>
    </source>
</evidence>
<feature type="region of interest" description="Disordered" evidence="6">
    <location>
        <begin position="1"/>
        <end position="25"/>
    </location>
</feature>
<organism evidence="11 12">
    <name type="scientific">Pseudomonas antarctica</name>
    <dbReference type="NCBI Taxonomy" id="219572"/>
    <lineage>
        <taxon>Bacteria</taxon>
        <taxon>Pseudomonadati</taxon>
        <taxon>Pseudomonadota</taxon>
        <taxon>Gammaproteobacteria</taxon>
        <taxon>Pseudomonadales</taxon>
        <taxon>Pseudomonadaceae</taxon>
        <taxon>Pseudomonas</taxon>
    </lineage>
</organism>
<evidence type="ECO:0000256" key="5">
    <source>
        <dbReference type="PROSITE-ProRule" id="PRU00169"/>
    </source>
</evidence>
<reference evidence="11 12" key="1">
    <citation type="submission" date="2016-05" db="EMBL/GenBank/DDBJ databases">
        <title>Complete genome sequence of Pseudomonas antarctica PAMC 27494.</title>
        <authorList>
            <person name="Lee J."/>
        </authorList>
    </citation>
    <scope>NUCLEOTIDE SEQUENCE [LARGE SCALE GENOMIC DNA]</scope>
    <source>
        <strain evidence="11 12">PAMC 27494</strain>
    </source>
</reference>
<dbReference type="RefSeq" id="WP_407016251.1">
    <property type="nucleotide sequence ID" value="NZ_CP015600.1"/>
</dbReference>
<feature type="domain" description="Response regulatory" evidence="8">
    <location>
        <begin position="550"/>
        <end position="666"/>
    </location>
</feature>
<dbReference type="PROSITE" id="PS50112">
    <property type="entry name" value="PAS"/>
    <property type="match status" value="1"/>
</dbReference>
<dbReference type="SMART" id="SM00091">
    <property type="entry name" value="PAS"/>
    <property type="match status" value="2"/>
</dbReference>
<protein>
    <recommendedName>
        <fullName evidence="2">histidine kinase</fullName>
        <ecNumber evidence="2">2.7.13.3</ecNumber>
    </recommendedName>
</protein>
<dbReference type="Gene3D" id="1.10.287.130">
    <property type="match status" value="1"/>
</dbReference>
<dbReference type="GO" id="GO:0000155">
    <property type="term" value="F:phosphorelay sensor kinase activity"/>
    <property type="evidence" value="ECO:0007669"/>
    <property type="project" value="InterPro"/>
</dbReference>
<dbReference type="InterPro" id="IPR036890">
    <property type="entry name" value="HATPase_C_sf"/>
</dbReference>
<dbReference type="PROSITE" id="PS50113">
    <property type="entry name" value="PAC"/>
    <property type="match status" value="1"/>
</dbReference>
<dbReference type="SUPFAM" id="SSF55874">
    <property type="entry name" value="ATPase domain of HSP90 chaperone/DNA topoisomerase II/histidine kinase"/>
    <property type="match status" value="1"/>
</dbReference>
<evidence type="ECO:0000256" key="1">
    <source>
        <dbReference type="ARBA" id="ARBA00000085"/>
    </source>
</evidence>
<evidence type="ECO:0000313" key="11">
    <source>
        <dbReference type="EMBL" id="ANF88012.1"/>
    </source>
</evidence>
<evidence type="ECO:0000256" key="4">
    <source>
        <dbReference type="ARBA" id="ARBA00022777"/>
    </source>
</evidence>
<evidence type="ECO:0000259" key="9">
    <source>
        <dbReference type="PROSITE" id="PS50112"/>
    </source>
</evidence>
<dbReference type="InterPro" id="IPR000700">
    <property type="entry name" value="PAS-assoc_C"/>
</dbReference>
<dbReference type="AlphaFoldDB" id="A0A172Z6L9"/>
<dbReference type="SUPFAM" id="SSF47384">
    <property type="entry name" value="Homodimeric domain of signal transducing histidine kinase"/>
    <property type="match status" value="1"/>
</dbReference>
<keyword evidence="4 11" id="KW-0808">Transferase</keyword>
<dbReference type="PRINTS" id="PR00344">
    <property type="entry name" value="BCTRLSENSOR"/>
</dbReference>
<evidence type="ECO:0000256" key="3">
    <source>
        <dbReference type="ARBA" id="ARBA00022553"/>
    </source>
</evidence>
<dbReference type="SUPFAM" id="SSF55785">
    <property type="entry name" value="PYP-like sensor domain (PAS domain)"/>
    <property type="match status" value="2"/>
</dbReference>
<evidence type="ECO:0000259" key="7">
    <source>
        <dbReference type="PROSITE" id="PS50109"/>
    </source>
</evidence>
<dbReference type="Pfam" id="PF00512">
    <property type="entry name" value="HisKA"/>
    <property type="match status" value="1"/>
</dbReference>
<feature type="domain" description="PAC" evidence="10">
    <location>
        <begin position="102"/>
        <end position="158"/>
    </location>
</feature>
<evidence type="ECO:0000256" key="2">
    <source>
        <dbReference type="ARBA" id="ARBA00012438"/>
    </source>
</evidence>
<dbReference type="STRING" id="219572.A7J50_4666"/>
<dbReference type="InterPro" id="IPR013655">
    <property type="entry name" value="PAS_fold_3"/>
</dbReference>
<dbReference type="InterPro" id="IPR036097">
    <property type="entry name" value="HisK_dim/P_sf"/>
</dbReference>
<dbReference type="Gene3D" id="3.40.50.2300">
    <property type="match status" value="1"/>
</dbReference>
<dbReference type="Pfam" id="PF08448">
    <property type="entry name" value="PAS_4"/>
    <property type="match status" value="1"/>
</dbReference>
<evidence type="ECO:0000313" key="12">
    <source>
        <dbReference type="Proteomes" id="UP000077829"/>
    </source>
</evidence>
<dbReference type="InterPro" id="IPR004358">
    <property type="entry name" value="Sig_transdc_His_kin-like_C"/>
</dbReference>
<dbReference type="InterPro" id="IPR005467">
    <property type="entry name" value="His_kinase_dom"/>
</dbReference>
<dbReference type="InterPro" id="IPR011006">
    <property type="entry name" value="CheY-like_superfamily"/>
</dbReference>
<comment type="catalytic activity">
    <reaction evidence="1">
        <text>ATP + protein L-histidine = ADP + protein N-phospho-L-histidine.</text>
        <dbReference type="EC" id="2.7.13.3"/>
    </reaction>
</comment>
<dbReference type="KEGG" id="panr:A7J50_4666"/>
<feature type="domain" description="PAS" evidence="9">
    <location>
        <begin position="185"/>
        <end position="240"/>
    </location>
</feature>
<dbReference type="PROSITE" id="PS50110">
    <property type="entry name" value="RESPONSE_REGULATORY"/>
    <property type="match status" value="1"/>
</dbReference>
<dbReference type="Proteomes" id="UP000077829">
    <property type="component" value="Chromosome"/>
</dbReference>
<dbReference type="InterPro" id="IPR035965">
    <property type="entry name" value="PAS-like_dom_sf"/>
</dbReference>
<dbReference type="Gene3D" id="3.30.450.20">
    <property type="entry name" value="PAS domain"/>
    <property type="match status" value="2"/>
</dbReference>
<dbReference type="Gene3D" id="3.30.565.10">
    <property type="entry name" value="Histidine kinase-like ATPase, C-terminal domain"/>
    <property type="match status" value="1"/>
</dbReference>
<dbReference type="CDD" id="cd00130">
    <property type="entry name" value="PAS"/>
    <property type="match status" value="2"/>
</dbReference>
<dbReference type="PROSITE" id="PS50109">
    <property type="entry name" value="HIS_KIN"/>
    <property type="match status" value="1"/>
</dbReference>
<feature type="modified residue" description="4-aspartylphosphate" evidence="5">
    <location>
        <position position="601"/>
    </location>
</feature>
<dbReference type="PATRIC" id="fig|219572.3.peg.4797"/>
<evidence type="ECO:0000259" key="10">
    <source>
        <dbReference type="PROSITE" id="PS50113"/>
    </source>
</evidence>
<dbReference type="SMART" id="SM00387">
    <property type="entry name" value="HATPase_c"/>
    <property type="match status" value="1"/>
</dbReference>
<name>A0A172Z6L9_9PSED</name>
<dbReference type="EMBL" id="CP015600">
    <property type="protein sequence ID" value="ANF88012.1"/>
    <property type="molecule type" value="Genomic_DNA"/>
</dbReference>
<dbReference type="InterPro" id="IPR003594">
    <property type="entry name" value="HATPase_dom"/>
</dbReference>
<dbReference type="InterPro" id="IPR013656">
    <property type="entry name" value="PAS_4"/>
</dbReference>
<dbReference type="InterPro" id="IPR001610">
    <property type="entry name" value="PAC"/>
</dbReference>
<dbReference type="PANTHER" id="PTHR43065:SF49">
    <property type="entry name" value="HISTIDINE KINASE"/>
    <property type="match status" value="1"/>
</dbReference>
<gene>
    <name evidence="11" type="ORF">A7J50_4666</name>
</gene>
<dbReference type="NCBIfam" id="TIGR00229">
    <property type="entry name" value="sensory_box"/>
    <property type="match status" value="1"/>
</dbReference>
<dbReference type="Pfam" id="PF02518">
    <property type="entry name" value="HATPase_c"/>
    <property type="match status" value="1"/>
</dbReference>
<dbReference type="SUPFAM" id="SSF52172">
    <property type="entry name" value="CheY-like"/>
    <property type="match status" value="1"/>
</dbReference>
<sequence length="676" mass="73863">MNSTVGMGPEASHAPNPIKGGASELATTGLGRNEAFTERVLASINDCIKVLDLDARLTFMSEGGQKIMEVSDFNSIRGCPWPDFWQDQGNLDAKAAVQAAQNGDSASFIGPAQTLAGNLKWWHVQVSPILDSDGRPEQILCVSRDITALREAEESLRKLNESLEQRVVERTRDRDRIWRLSPDLMLVAQLDGVISAVNPAWTRMLGHTEHDLVGSQLLALVHPDDLAVSSSAVSRLGDGKNFPNFKNRYRHQDGSYRMIAWTAVPDSDYIHAVGRDIQAEEEAKEALRLSEDALRQSQKLEAIGQLTGGVAHDFNNLLTVIKSCADLLKTPSLSEVRRIKYVEAIANTVDRAARLTAQLLTFARRQALRPEVFNVGDSVLRVGEMMDSLTGSRIKVTIEVPQKPRFINADESQFETALVNMVVNARDAMAGNGQLSIKVATANWLPSVRAHPVRVADYVTIELSDTGSGIAPEKLDAIFEPFYTTKGIGQGTGLGLSQVYGFAKQSGGEILVQSECGKGSQFVLYLPEVEAGVTSATPENQCAPIACDLCVLMVEDNADVGLYTSQTLEQMGFKVLWVPDANSALDALAPNPESFQVVFSDISMPGMSGLELLDAIEALYPWLPVVLTTGYNDEYARIAQEEAQRFVLLQKPYSTEALAVQLHKVVKSRLNLIPQD</sequence>
<keyword evidence="4 11" id="KW-0418">Kinase</keyword>
<dbReference type="CDD" id="cd00082">
    <property type="entry name" value="HisKA"/>
    <property type="match status" value="1"/>
</dbReference>
<dbReference type="SMART" id="SM00086">
    <property type="entry name" value="PAC"/>
    <property type="match status" value="2"/>
</dbReference>
<dbReference type="PANTHER" id="PTHR43065">
    <property type="entry name" value="SENSOR HISTIDINE KINASE"/>
    <property type="match status" value="1"/>
</dbReference>
<dbReference type="SMART" id="SM00448">
    <property type="entry name" value="REC"/>
    <property type="match status" value="1"/>
</dbReference>
<dbReference type="InterPro" id="IPR003661">
    <property type="entry name" value="HisK_dim/P_dom"/>
</dbReference>
<dbReference type="EC" id="2.7.13.3" evidence="2"/>
<dbReference type="SMART" id="SM00388">
    <property type="entry name" value="HisKA"/>
    <property type="match status" value="1"/>
</dbReference>
<feature type="domain" description="Histidine kinase" evidence="7">
    <location>
        <begin position="309"/>
        <end position="530"/>
    </location>
</feature>
<dbReference type="Pfam" id="PF08447">
    <property type="entry name" value="PAS_3"/>
    <property type="match status" value="1"/>
</dbReference>
<accession>A0A172Z6L9</accession>